<evidence type="ECO:0000256" key="2">
    <source>
        <dbReference type="RuleBase" id="RU003357"/>
    </source>
</evidence>
<gene>
    <name evidence="6" type="ORF">CBG49_03775</name>
</gene>
<dbReference type="Pfam" id="PF00593">
    <property type="entry name" value="TonB_dep_Rec_b-barrel"/>
    <property type="match status" value="1"/>
</dbReference>
<dbReference type="GO" id="GO:0009279">
    <property type="term" value="C:cell outer membrane"/>
    <property type="evidence" value="ECO:0007669"/>
    <property type="project" value="UniProtKB-SubCell"/>
</dbReference>
<dbReference type="InterPro" id="IPR023996">
    <property type="entry name" value="TonB-dep_OMP_SusC/RagA"/>
</dbReference>
<dbReference type="InterPro" id="IPR023997">
    <property type="entry name" value="TonB-dep_OMP_SusC/RagA_CS"/>
</dbReference>
<evidence type="ECO:0000259" key="5">
    <source>
        <dbReference type="Pfam" id="PF07715"/>
    </source>
</evidence>
<feature type="domain" description="TonB-dependent receptor plug" evidence="5">
    <location>
        <begin position="36"/>
        <end position="133"/>
    </location>
</feature>
<name>A0A1Z4BLX2_9FLAO</name>
<keyword evidence="1 2" id="KW-0472">Membrane</keyword>
<dbReference type="AlphaFoldDB" id="A0A1Z4BLX2"/>
<feature type="signal peptide" evidence="3">
    <location>
        <begin position="1"/>
        <end position="24"/>
    </location>
</feature>
<comment type="similarity">
    <text evidence="1 2">Belongs to the TonB-dependent receptor family.</text>
</comment>
<keyword evidence="7" id="KW-1185">Reference proteome</keyword>
<keyword evidence="3" id="KW-0732">Signal</keyword>
<dbReference type="Pfam" id="PF07715">
    <property type="entry name" value="Plug"/>
    <property type="match status" value="1"/>
</dbReference>
<reference evidence="7" key="1">
    <citation type="submission" date="2017-06" db="EMBL/GenBank/DDBJ databases">
        <title>Complete genome sequence of Capnocytophaga sp. KCOM 1579 (=ChDC OS43) isolated from a human refractory periapical abscess lesion.</title>
        <authorList>
            <person name="Kook J.-K."/>
            <person name="Park S.-N."/>
            <person name="Lim Y.K."/>
            <person name="Roh H."/>
        </authorList>
    </citation>
    <scope>NUCLEOTIDE SEQUENCE [LARGE SCALE GENOMIC DNA]</scope>
    <source>
        <strain evidence="7">ChDC OS43</strain>
    </source>
</reference>
<comment type="subcellular location">
    <subcellularLocation>
        <location evidence="1">Cell outer membrane</location>
        <topology evidence="1">Multi-pass membrane protein</topology>
    </subcellularLocation>
</comment>
<dbReference type="KEGG" id="capn:CBG49_03775"/>
<dbReference type="Proteomes" id="UP000197007">
    <property type="component" value="Chromosome"/>
</dbReference>
<dbReference type="InterPro" id="IPR012910">
    <property type="entry name" value="Plug_dom"/>
</dbReference>
<dbReference type="NCBIfam" id="TIGR04056">
    <property type="entry name" value="OMP_RagA_SusC"/>
    <property type="match status" value="1"/>
</dbReference>
<evidence type="ECO:0000256" key="1">
    <source>
        <dbReference type="PROSITE-ProRule" id="PRU01360"/>
    </source>
</evidence>
<dbReference type="InterPro" id="IPR039426">
    <property type="entry name" value="TonB-dep_rcpt-like"/>
</dbReference>
<accession>A0A1Z4BLX2</accession>
<keyword evidence="1" id="KW-1134">Transmembrane beta strand</keyword>
<dbReference type="RefSeq" id="WP_088593438.1">
    <property type="nucleotide sequence ID" value="NZ_CP022022.1"/>
</dbReference>
<organism evidence="6 7">
    <name type="scientific">Capnocytophaga endodontalis</name>
    <dbReference type="NCBI Taxonomy" id="2708117"/>
    <lineage>
        <taxon>Bacteria</taxon>
        <taxon>Pseudomonadati</taxon>
        <taxon>Bacteroidota</taxon>
        <taxon>Flavobacteriia</taxon>
        <taxon>Flavobacteriales</taxon>
        <taxon>Flavobacteriaceae</taxon>
        <taxon>Capnocytophaga</taxon>
    </lineage>
</organism>
<dbReference type="PROSITE" id="PS52016">
    <property type="entry name" value="TONB_DEPENDENT_REC_3"/>
    <property type="match status" value="1"/>
</dbReference>
<protein>
    <submittedName>
        <fullName evidence="6">SusC/RagA family TonB-linked outer membrane protein</fullName>
    </submittedName>
</protein>
<feature type="chain" id="PRO_5013142622" evidence="3">
    <location>
        <begin position="25"/>
        <end position="917"/>
    </location>
</feature>
<sequence length="917" mass="101883">MKYKHNILFCSLVGCMLWAGAVQAQSPLNVPEELSTLSTSSVKGEQLLKMPTTNFTNSLFGLLPGLTVLQGGGMDNASLNIRGLGSYNYPSVTYFIDGYQSDFILLSPSEIESITVLKDAAALAPFGMKGAHGIVWITTKRGAEGKPVVGVDFQTGVQMPTVLSKPLSATEYAQLYNEAYSNDAGAWTSFYNIPNDVKYNTDWYDKVLKKSALFDRQDVSIRGGSATTKYFVLLGHAGNSGLYASKNDDSHSSGRFDQYLVKANLDFSMLKIFEGNVNINGRIEDRKSPNYNEYKLWQNLASYPNIIYPAQNPNGSFPGTAIHPDNPYASIRALGIKTLHDRTLGANFNLKEKLDFITPGLYIQQGVSLSSWTRGTRIVSRDYTRMFNGVAQTTHRDSNYKVDDDWGTNQWNRLQFLLGAGYAREFGQNTFQTAVNYLQYVYNIDDNLNGKAGLNNNYAYQNIGGRVFYDWNKRVSAEFGFAFGGSDNYKKGNRFGFYHALSAAYQVFNEQYPSANANINRLKLRASIGTTGNDVYNEGRYLYERYYGSYGGGGFATGNDDPSWHSAIGLKYVPNERIFAEKAYKYNIGAEAKFFNKWDVMIEAFLNKHEGIITPDYSISSVFGATPPYKNIGKVTNRGFEVSTLYSNAAGKLTYSIGANASYAKNKIDYMAEYDATSESSAQTGRPIGTRFGYEAADFYDINDFDSNGNLLPSLPKPSFGNVAPGDVKYRDLNGDNRIDPADKTEIGKSYLPTLTYAGTLNLGYEGFDLGVLVQGVQGREVNLLDDARQKTVAFENNGNVYAIAKNRWAYYPAQGIDTRSSAQYPRLSLLSNNNNTQPSTLWIKKANYLRVRYIELGYSVPKRMLDEIGVSKLRIYVNAANPFTFSSLLTDYDLDPEVLSGYPALKSVTMGVSLKF</sequence>
<evidence type="ECO:0000313" key="7">
    <source>
        <dbReference type="Proteomes" id="UP000197007"/>
    </source>
</evidence>
<dbReference type="NCBIfam" id="TIGR04057">
    <property type="entry name" value="SusC_RagA_signa"/>
    <property type="match status" value="1"/>
</dbReference>
<dbReference type="PROSITE" id="PS51257">
    <property type="entry name" value="PROKAR_LIPOPROTEIN"/>
    <property type="match status" value="1"/>
</dbReference>
<evidence type="ECO:0000259" key="4">
    <source>
        <dbReference type="Pfam" id="PF00593"/>
    </source>
</evidence>
<proteinExistence type="inferred from homology"/>
<dbReference type="Gene3D" id="2.170.130.10">
    <property type="entry name" value="TonB-dependent receptor, plug domain"/>
    <property type="match status" value="1"/>
</dbReference>
<keyword evidence="1" id="KW-0998">Cell outer membrane</keyword>
<dbReference type="SUPFAM" id="SSF56935">
    <property type="entry name" value="Porins"/>
    <property type="match status" value="1"/>
</dbReference>
<dbReference type="EMBL" id="CP022022">
    <property type="protein sequence ID" value="ASF42273.1"/>
    <property type="molecule type" value="Genomic_DNA"/>
</dbReference>
<dbReference type="InterPro" id="IPR037066">
    <property type="entry name" value="Plug_dom_sf"/>
</dbReference>
<evidence type="ECO:0000256" key="3">
    <source>
        <dbReference type="SAM" id="SignalP"/>
    </source>
</evidence>
<keyword evidence="1" id="KW-0812">Transmembrane</keyword>
<keyword evidence="1" id="KW-0813">Transport</keyword>
<feature type="domain" description="TonB-dependent receptor-like beta-barrel" evidence="4">
    <location>
        <begin position="294"/>
        <end position="732"/>
    </location>
</feature>
<evidence type="ECO:0000313" key="6">
    <source>
        <dbReference type="EMBL" id="ASF42273.1"/>
    </source>
</evidence>
<keyword evidence="2" id="KW-0798">TonB box</keyword>
<dbReference type="InterPro" id="IPR000531">
    <property type="entry name" value="Beta-barrel_TonB"/>
</dbReference>